<dbReference type="Pfam" id="PF01408">
    <property type="entry name" value="GFO_IDH_MocA"/>
    <property type="match status" value="1"/>
</dbReference>
<dbReference type="SUPFAM" id="SSF55347">
    <property type="entry name" value="Glyceraldehyde-3-phosphate dehydrogenase-like, C-terminal domain"/>
    <property type="match status" value="1"/>
</dbReference>
<dbReference type="OrthoDB" id="9802794at2"/>
<dbReference type="EMBL" id="CP039381">
    <property type="protein sequence ID" value="QCT06296.1"/>
    <property type="molecule type" value="Genomic_DNA"/>
</dbReference>
<evidence type="ECO:0000259" key="4">
    <source>
        <dbReference type="Pfam" id="PF01467"/>
    </source>
</evidence>
<dbReference type="Gene3D" id="3.40.50.620">
    <property type="entry name" value="HUPs"/>
    <property type="match status" value="1"/>
</dbReference>
<dbReference type="Gene3D" id="3.30.360.10">
    <property type="entry name" value="Dihydrodipicolinate Reductase, domain 2"/>
    <property type="match status" value="1"/>
</dbReference>
<keyword evidence="2" id="KW-0548">Nucleotidyltransferase</keyword>
<dbReference type="InterPro" id="IPR050385">
    <property type="entry name" value="Archaeal_FAD_synthase"/>
</dbReference>
<evidence type="ECO:0000256" key="1">
    <source>
        <dbReference type="ARBA" id="ARBA00022679"/>
    </source>
</evidence>
<dbReference type="PANTHER" id="PTHR43793:SF1">
    <property type="entry name" value="FAD SYNTHASE"/>
    <property type="match status" value="1"/>
</dbReference>
<dbReference type="GO" id="GO:0000166">
    <property type="term" value="F:nucleotide binding"/>
    <property type="evidence" value="ECO:0007669"/>
    <property type="project" value="InterPro"/>
</dbReference>
<dbReference type="InterPro" id="IPR004821">
    <property type="entry name" value="Cyt_trans-like"/>
</dbReference>
<keyword evidence="6" id="KW-1185">Reference proteome</keyword>
<organism evidence="5 6">
    <name type="scientific">Ruminococcus bovis</name>
    <dbReference type="NCBI Taxonomy" id="2564099"/>
    <lineage>
        <taxon>Bacteria</taxon>
        <taxon>Bacillati</taxon>
        <taxon>Bacillota</taxon>
        <taxon>Clostridia</taxon>
        <taxon>Eubacteriales</taxon>
        <taxon>Oscillospiraceae</taxon>
        <taxon>Ruminococcus</taxon>
    </lineage>
</organism>
<protein>
    <submittedName>
        <fullName evidence="5">Glycerol-3-phosphate cytidyltransferase</fullName>
    </submittedName>
</protein>
<evidence type="ECO:0000313" key="6">
    <source>
        <dbReference type="Proteomes" id="UP000301475"/>
    </source>
</evidence>
<dbReference type="InterPro" id="IPR014729">
    <property type="entry name" value="Rossmann-like_a/b/a_fold"/>
</dbReference>
<evidence type="ECO:0000313" key="5">
    <source>
        <dbReference type="EMBL" id="QCT06296.1"/>
    </source>
</evidence>
<sequence length="432" mass="50057">MKKVITYGTFDLFHQGHYNIIKRAKAYGDYLIVGVTSESYDIERGKLSVHDSLLTRIENVKKTGLVDEIIVEEYLGQKTRDIIQYDIDTLVVGSDWIGKFDHLKQYCNVVYLERTKNISSTQIREKSSAIRNFGVITDNADDLGVVSETKYVSGIHIERVFSEDIDVAEEFCNKYELNSYGNCFEKFCQDLSIVYIKCDLEKRYNYIKQCIEKGVHVICEFPFSLDNEKCQELNKLAREKNVILMENIVMVYLRAFSQFLWIADSNEVGKVLSIDIGMSNDFFEYEKTLEDMSVLAITAVTKLLGTEAKYISKNLIPGNEDGEEYCSMFFRYEDAVARIEIGKNIDLHNHLTVIGTKGRIVLEDDWWNTGYFKVIKNGCKKVDRRSFNFEGTGFRYLIQELLIMLRDERYECNRLTDDEACSILKVLNKLED</sequence>
<dbReference type="KEGG" id="ruj:E5Z56_02525"/>
<feature type="domain" description="Cytidyltransferase-like" evidence="4">
    <location>
        <begin position="5"/>
        <end position="126"/>
    </location>
</feature>
<dbReference type="GO" id="GO:0016779">
    <property type="term" value="F:nucleotidyltransferase activity"/>
    <property type="evidence" value="ECO:0007669"/>
    <property type="project" value="UniProtKB-KW"/>
</dbReference>
<dbReference type="InterPro" id="IPR036291">
    <property type="entry name" value="NAD(P)-bd_dom_sf"/>
</dbReference>
<dbReference type="Pfam" id="PF01467">
    <property type="entry name" value="CTP_transf_like"/>
    <property type="match status" value="1"/>
</dbReference>
<evidence type="ECO:0000256" key="2">
    <source>
        <dbReference type="ARBA" id="ARBA00022695"/>
    </source>
</evidence>
<dbReference type="SUPFAM" id="SSF51735">
    <property type="entry name" value="NAD(P)-binding Rossmann-fold domains"/>
    <property type="match status" value="1"/>
</dbReference>
<dbReference type="InterPro" id="IPR000683">
    <property type="entry name" value="Gfo/Idh/MocA-like_OxRdtase_N"/>
</dbReference>
<dbReference type="RefSeq" id="WP_138156381.1">
    <property type="nucleotide sequence ID" value="NZ_CP039381.1"/>
</dbReference>
<reference evidence="5 6" key="1">
    <citation type="submission" date="2019-04" db="EMBL/GenBank/DDBJ databases">
        <authorList>
            <person name="Embree M."/>
            <person name="Gaffney J.R."/>
        </authorList>
    </citation>
    <scope>NUCLEOTIDE SEQUENCE [LARGE SCALE GENOMIC DNA]</scope>
    <source>
        <strain evidence="5 6">JE7A12</strain>
    </source>
</reference>
<evidence type="ECO:0000259" key="3">
    <source>
        <dbReference type="Pfam" id="PF01408"/>
    </source>
</evidence>
<gene>
    <name evidence="5" type="ORF">E5Z56_02525</name>
</gene>
<dbReference type="NCBIfam" id="TIGR00125">
    <property type="entry name" value="cyt_tran_rel"/>
    <property type="match status" value="1"/>
</dbReference>
<name>A0A4P8XTI2_9FIRM</name>
<dbReference type="Proteomes" id="UP000301475">
    <property type="component" value="Chromosome"/>
</dbReference>
<dbReference type="PANTHER" id="PTHR43793">
    <property type="entry name" value="FAD SYNTHASE"/>
    <property type="match status" value="1"/>
</dbReference>
<feature type="domain" description="Gfo/Idh/MocA-like oxidoreductase N-terminal" evidence="3">
    <location>
        <begin position="156"/>
        <end position="247"/>
    </location>
</feature>
<dbReference type="AlphaFoldDB" id="A0A4P8XTI2"/>
<dbReference type="Gene3D" id="3.40.50.720">
    <property type="entry name" value="NAD(P)-binding Rossmann-like Domain"/>
    <property type="match status" value="1"/>
</dbReference>
<proteinExistence type="predicted"/>
<keyword evidence="1 5" id="KW-0808">Transferase</keyword>
<accession>A0A4P8XTI2</accession>
<dbReference type="SUPFAM" id="SSF52374">
    <property type="entry name" value="Nucleotidylyl transferase"/>
    <property type="match status" value="1"/>
</dbReference>